<dbReference type="AlphaFoldDB" id="A0A383AEK7"/>
<dbReference type="Gene3D" id="2.60.120.620">
    <property type="entry name" value="q2cbj1_9rhob like domain"/>
    <property type="match status" value="1"/>
</dbReference>
<protein>
    <recommendedName>
        <fullName evidence="2">Fe2OG dioxygenase domain-containing protein</fullName>
    </recommendedName>
</protein>
<accession>A0A383AEK7</accession>
<name>A0A383AEK7_9ZZZZ</name>
<feature type="non-terminal residue" evidence="1">
    <location>
        <position position="252"/>
    </location>
</feature>
<reference evidence="1" key="1">
    <citation type="submission" date="2018-05" db="EMBL/GenBank/DDBJ databases">
        <authorList>
            <person name="Lanie J.A."/>
            <person name="Ng W.-L."/>
            <person name="Kazmierczak K.M."/>
            <person name="Andrzejewski T.M."/>
            <person name="Davidsen T.M."/>
            <person name="Wayne K.J."/>
            <person name="Tettelin H."/>
            <person name="Glass J.I."/>
            <person name="Rusch D."/>
            <person name="Podicherti R."/>
            <person name="Tsui H.-C.T."/>
            <person name="Winkler M.E."/>
        </authorList>
    </citation>
    <scope>NUCLEOTIDE SEQUENCE</scope>
</reference>
<dbReference type="EMBL" id="UINC01191142">
    <property type="protein sequence ID" value="SVE05625.1"/>
    <property type="molecule type" value="Genomic_DNA"/>
</dbReference>
<feature type="non-terminal residue" evidence="1">
    <location>
        <position position="1"/>
    </location>
</feature>
<organism evidence="1">
    <name type="scientific">marine metagenome</name>
    <dbReference type="NCBI Taxonomy" id="408172"/>
    <lineage>
        <taxon>unclassified sequences</taxon>
        <taxon>metagenomes</taxon>
        <taxon>ecological metagenomes</taxon>
    </lineage>
</organism>
<sequence>NPPKPLPDKGVPSMNGQVDDVIGHILNSIKDAGLKKDPFPHFESCPVFPSAYYKELLANLPDDDAYTPAGETGLVTSGAYKKRGIISLEGPNLANLPDAIRPFWIMLSRKLLARAFMEQLVEPFDRDIKMRFAEKTPLSIWPNAYLCRDWPGYSLGPHTDSYQKVVSLIFYLPETPKSPELGTSLYIPRDPDFKCEGGPHYDFAEFTRVKTIQYMPNTVFGFVKSTTSFHGVEPLSAEYRSRDVLLYNIYET</sequence>
<proteinExistence type="predicted"/>
<evidence type="ECO:0000313" key="1">
    <source>
        <dbReference type="EMBL" id="SVE05625.1"/>
    </source>
</evidence>
<gene>
    <name evidence="1" type="ORF">METZ01_LOCUS458479</name>
</gene>
<evidence type="ECO:0008006" key="2">
    <source>
        <dbReference type="Google" id="ProtNLM"/>
    </source>
</evidence>